<dbReference type="SUPFAM" id="SSF56219">
    <property type="entry name" value="DNase I-like"/>
    <property type="match status" value="1"/>
</dbReference>
<keyword evidence="3" id="KW-0378">Hydrolase</keyword>
<dbReference type="PRINTS" id="PR00130">
    <property type="entry name" value="DNASEI"/>
</dbReference>
<keyword evidence="6" id="KW-1185">Reference proteome</keyword>
<accession>A0A1G5I563</accession>
<name>A0A1G5I563_9BACT</name>
<dbReference type="EMBL" id="FMUX01000017">
    <property type="protein sequence ID" value="SCY70931.1"/>
    <property type="molecule type" value="Genomic_DNA"/>
</dbReference>
<feature type="domain" description="Endonuclease/exonuclease/phosphatase" evidence="4">
    <location>
        <begin position="96"/>
        <end position="334"/>
    </location>
</feature>
<evidence type="ECO:0000256" key="1">
    <source>
        <dbReference type="ARBA" id="ARBA00007359"/>
    </source>
</evidence>
<dbReference type="GO" id="GO:0006308">
    <property type="term" value="P:DNA catabolic process"/>
    <property type="evidence" value="ECO:0007669"/>
    <property type="project" value="InterPro"/>
</dbReference>
<keyword evidence="5" id="KW-0269">Exonuclease</keyword>
<evidence type="ECO:0000313" key="6">
    <source>
        <dbReference type="Proteomes" id="UP000198870"/>
    </source>
</evidence>
<proteinExistence type="inferred from homology"/>
<evidence type="ECO:0000256" key="2">
    <source>
        <dbReference type="ARBA" id="ARBA00022722"/>
    </source>
</evidence>
<dbReference type="InterPro" id="IPR016202">
    <property type="entry name" value="DNase_I"/>
</dbReference>
<evidence type="ECO:0000256" key="3">
    <source>
        <dbReference type="ARBA" id="ARBA00022801"/>
    </source>
</evidence>
<dbReference type="Gene3D" id="3.60.10.10">
    <property type="entry name" value="Endonuclease/exonuclease/phosphatase"/>
    <property type="match status" value="1"/>
</dbReference>
<dbReference type="Proteomes" id="UP000198870">
    <property type="component" value="Unassembled WGS sequence"/>
</dbReference>
<dbReference type="GO" id="GO:0004527">
    <property type="term" value="F:exonuclease activity"/>
    <property type="evidence" value="ECO:0007669"/>
    <property type="project" value="UniProtKB-KW"/>
</dbReference>
<dbReference type="GO" id="GO:0004530">
    <property type="term" value="F:deoxyribonuclease I activity"/>
    <property type="evidence" value="ECO:0007669"/>
    <property type="project" value="TreeGrafter"/>
</dbReference>
<dbReference type="RefSeq" id="WP_175469957.1">
    <property type="nucleotide sequence ID" value="NZ_FMUX01000017.1"/>
</dbReference>
<dbReference type="GO" id="GO:0003677">
    <property type="term" value="F:DNA binding"/>
    <property type="evidence" value="ECO:0007669"/>
    <property type="project" value="TreeGrafter"/>
</dbReference>
<protein>
    <submittedName>
        <fullName evidence="5">Endonuclease/Exonuclease/phosphatase family protein</fullName>
    </submittedName>
</protein>
<dbReference type="SMART" id="SM00476">
    <property type="entry name" value="DNaseIc"/>
    <property type="match status" value="1"/>
</dbReference>
<reference evidence="5 6" key="1">
    <citation type="submission" date="2016-10" db="EMBL/GenBank/DDBJ databases">
        <authorList>
            <person name="de Groot N.N."/>
        </authorList>
    </citation>
    <scope>NUCLEOTIDE SEQUENCE [LARGE SCALE GENOMIC DNA]</scope>
    <source>
        <strain evidence="5 6">AA1</strain>
    </source>
</reference>
<keyword evidence="2" id="KW-0540">Nuclease</keyword>
<evidence type="ECO:0000259" key="4">
    <source>
        <dbReference type="Pfam" id="PF03372"/>
    </source>
</evidence>
<keyword evidence="5" id="KW-0255">Endonuclease</keyword>
<organism evidence="5 6">
    <name type="scientific">Desulfoluna spongiiphila</name>
    <dbReference type="NCBI Taxonomy" id="419481"/>
    <lineage>
        <taxon>Bacteria</taxon>
        <taxon>Pseudomonadati</taxon>
        <taxon>Thermodesulfobacteriota</taxon>
        <taxon>Desulfobacteria</taxon>
        <taxon>Desulfobacterales</taxon>
        <taxon>Desulfolunaceae</taxon>
        <taxon>Desulfoluna</taxon>
    </lineage>
</organism>
<evidence type="ECO:0000313" key="5">
    <source>
        <dbReference type="EMBL" id="SCY70931.1"/>
    </source>
</evidence>
<gene>
    <name evidence="5" type="ORF">SAMN05216233_117109</name>
</gene>
<dbReference type="PANTHER" id="PTHR11371">
    <property type="entry name" value="DEOXYRIBONUCLEASE"/>
    <property type="match status" value="1"/>
</dbReference>
<dbReference type="AlphaFoldDB" id="A0A1G5I563"/>
<dbReference type="PANTHER" id="PTHR11371:SF31">
    <property type="entry name" value="EXTRACELLULAR NUCLEASE"/>
    <property type="match status" value="1"/>
</dbReference>
<dbReference type="InterPro" id="IPR005135">
    <property type="entry name" value="Endo/exonuclease/phosphatase"/>
</dbReference>
<dbReference type="InterPro" id="IPR036691">
    <property type="entry name" value="Endo/exonu/phosph_ase_sf"/>
</dbReference>
<dbReference type="STRING" id="419481.SAMN05216233_117109"/>
<dbReference type="Pfam" id="PF03372">
    <property type="entry name" value="Exo_endo_phos"/>
    <property type="match status" value="1"/>
</dbReference>
<comment type="similarity">
    <text evidence="1">Belongs to the DNase I family.</text>
</comment>
<sequence length="347" mass="37777">MRLTDFRRTALPGLPHPVFVFFFILLIMTSTARADCRGCCSGHGGVVCEGGITTCADGTPLSAACQAKGCSVCEAEAPVGAQNDAAPSAKPLAIANFNVQVFGVSKAGKPEVMEALGTIISHFDVVAIQEIRDKSGRAIHVLEGKVDTLGHDYDTVIGPRLGRTSSKEQYAYLYKSDALEFIEAYTFDDSSDDIFHREPFIAQFRAREGDFSFVLITLHTDPDDAASEINALPDVVADARDHFPDETRFMVLGDLNADCAYYDEDDTSSTLRGQGYRWLITNGMDTNLARSACTYDRIIITKETAPYFTGTSGIFPFDEVLGLSAKEAKAVSDHYPVYGIFTTAPKR</sequence>